<sequence>MQVDRRRHGLCSAAVSIATRDGPDVCCMCCMSQEVFLRIVCVVALTEMWRKARQRANMT</sequence>
<dbReference type="EMBL" id="KL198016">
    <property type="protein sequence ID" value="KDQ21846.1"/>
    <property type="molecule type" value="Genomic_DNA"/>
</dbReference>
<keyword evidence="2" id="KW-1185">Reference proteome</keyword>
<dbReference type="HOGENOM" id="CLU_2960421_0_0_1"/>
<evidence type="ECO:0000313" key="1">
    <source>
        <dbReference type="EMBL" id="KDQ21846.1"/>
    </source>
</evidence>
<organism evidence="1 2">
    <name type="scientific">Botryobasidium botryosum (strain FD-172 SS1)</name>
    <dbReference type="NCBI Taxonomy" id="930990"/>
    <lineage>
        <taxon>Eukaryota</taxon>
        <taxon>Fungi</taxon>
        <taxon>Dikarya</taxon>
        <taxon>Basidiomycota</taxon>
        <taxon>Agaricomycotina</taxon>
        <taxon>Agaricomycetes</taxon>
        <taxon>Cantharellales</taxon>
        <taxon>Botryobasidiaceae</taxon>
        <taxon>Botryobasidium</taxon>
    </lineage>
</organism>
<dbReference type="Proteomes" id="UP000027195">
    <property type="component" value="Unassembled WGS sequence"/>
</dbReference>
<dbReference type="AlphaFoldDB" id="A0A067NDM0"/>
<dbReference type="InParanoid" id="A0A067NDM0"/>
<accession>A0A067NDM0</accession>
<proteinExistence type="predicted"/>
<evidence type="ECO:0000313" key="2">
    <source>
        <dbReference type="Proteomes" id="UP000027195"/>
    </source>
</evidence>
<protein>
    <submittedName>
        <fullName evidence="1">Uncharacterized protein</fullName>
    </submittedName>
</protein>
<name>A0A067NDM0_BOTB1</name>
<gene>
    <name evidence="1" type="ORF">BOTBODRAFT_215037</name>
</gene>
<reference evidence="2" key="1">
    <citation type="journal article" date="2014" name="Proc. Natl. Acad. Sci. U.S.A.">
        <title>Extensive sampling of basidiomycete genomes demonstrates inadequacy of the white-rot/brown-rot paradigm for wood decay fungi.</title>
        <authorList>
            <person name="Riley R."/>
            <person name="Salamov A.A."/>
            <person name="Brown D.W."/>
            <person name="Nagy L.G."/>
            <person name="Floudas D."/>
            <person name="Held B.W."/>
            <person name="Levasseur A."/>
            <person name="Lombard V."/>
            <person name="Morin E."/>
            <person name="Otillar R."/>
            <person name="Lindquist E.A."/>
            <person name="Sun H."/>
            <person name="LaButti K.M."/>
            <person name="Schmutz J."/>
            <person name="Jabbour D."/>
            <person name="Luo H."/>
            <person name="Baker S.E."/>
            <person name="Pisabarro A.G."/>
            <person name="Walton J.D."/>
            <person name="Blanchette R.A."/>
            <person name="Henrissat B."/>
            <person name="Martin F."/>
            <person name="Cullen D."/>
            <person name="Hibbett D.S."/>
            <person name="Grigoriev I.V."/>
        </authorList>
    </citation>
    <scope>NUCLEOTIDE SEQUENCE [LARGE SCALE GENOMIC DNA]</scope>
    <source>
        <strain evidence="2">FD-172 SS1</strain>
    </source>
</reference>